<feature type="non-terminal residue" evidence="1">
    <location>
        <position position="111"/>
    </location>
</feature>
<evidence type="ECO:0000313" key="1">
    <source>
        <dbReference type="EMBL" id="EJW91372.1"/>
    </source>
</evidence>
<reference evidence="1" key="1">
    <citation type="journal article" date="2012" name="PLoS ONE">
        <title>Gene sets for utilization of primary and secondary nutrition supplies in the distal gut of endangered iberian lynx.</title>
        <authorList>
            <person name="Alcaide M."/>
            <person name="Messina E."/>
            <person name="Richter M."/>
            <person name="Bargiela R."/>
            <person name="Peplies J."/>
            <person name="Huws S.A."/>
            <person name="Newbold C.J."/>
            <person name="Golyshin P.N."/>
            <person name="Simon M.A."/>
            <person name="Lopez G."/>
            <person name="Yakimov M.M."/>
            <person name="Ferrer M."/>
        </authorList>
    </citation>
    <scope>NUCLEOTIDE SEQUENCE</scope>
</reference>
<dbReference type="AlphaFoldDB" id="J9FP52"/>
<sequence>MAKMIQTSTPSTMEKNFHEFISTLTGRCFDVAEDIYYDVCHKVENRLNETFTIEGGFPDHFTFMDRLSQRIQSESYDEICENLEATIQQFIKEEVSQLSPAELLVLEYSTV</sequence>
<gene>
    <name evidence="1" type="ORF">EVA_20521</name>
</gene>
<dbReference type="EMBL" id="AMCI01008228">
    <property type="protein sequence ID" value="EJW91372.1"/>
    <property type="molecule type" value="Genomic_DNA"/>
</dbReference>
<protein>
    <submittedName>
        <fullName evidence="1">Uncharacterized protein</fullName>
    </submittedName>
</protein>
<organism evidence="1">
    <name type="scientific">gut metagenome</name>
    <dbReference type="NCBI Taxonomy" id="749906"/>
    <lineage>
        <taxon>unclassified sequences</taxon>
        <taxon>metagenomes</taxon>
        <taxon>organismal metagenomes</taxon>
    </lineage>
</organism>
<name>J9FP52_9ZZZZ</name>
<accession>J9FP52</accession>
<proteinExistence type="predicted"/>
<comment type="caution">
    <text evidence="1">The sequence shown here is derived from an EMBL/GenBank/DDBJ whole genome shotgun (WGS) entry which is preliminary data.</text>
</comment>